<dbReference type="EMBL" id="JAEKJA010000006">
    <property type="protein sequence ID" value="MBJ3775723.1"/>
    <property type="molecule type" value="Genomic_DNA"/>
</dbReference>
<evidence type="ECO:0000256" key="2">
    <source>
        <dbReference type="ARBA" id="ARBA00005992"/>
    </source>
</evidence>
<evidence type="ECO:0000313" key="13">
    <source>
        <dbReference type="Proteomes" id="UP000609531"/>
    </source>
</evidence>
<feature type="chain" id="PRO_5037941312" evidence="10">
    <location>
        <begin position="27"/>
        <end position="226"/>
    </location>
</feature>
<evidence type="ECO:0000259" key="11">
    <source>
        <dbReference type="PROSITE" id="PS52029"/>
    </source>
</evidence>
<evidence type="ECO:0000256" key="3">
    <source>
        <dbReference type="ARBA" id="ARBA00022676"/>
    </source>
</evidence>
<evidence type="ECO:0000256" key="6">
    <source>
        <dbReference type="ARBA" id="ARBA00022960"/>
    </source>
</evidence>
<comment type="caution">
    <text evidence="12">The sequence shown here is derived from an EMBL/GenBank/DDBJ whole genome shotgun (WGS) entry which is preliminary data.</text>
</comment>
<dbReference type="Pfam" id="PF03734">
    <property type="entry name" value="YkuD"/>
    <property type="match status" value="1"/>
</dbReference>
<keyword evidence="3" id="KW-0328">Glycosyltransferase</keyword>
<evidence type="ECO:0000256" key="1">
    <source>
        <dbReference type="ARBA" id="ARBA00004752"/>
    </source>
</evidence>
<keyword evidence="4" id="KW-0808">Transferase</keyword>
<evidence type="ECO:0000313" key="12">
    <source>
        <dbReference type="EMBL" id="MBJ3775723.1"/>
    </source>
</evidence>
<proteinExistence type="inferred from homology"/>
<name>A0A934MFQ4_9HYPH</name>
<dbReference type="GO" id="GO:0005576">
    <property type="term" value="C:extracellular region"/>
    <property type="evidence" value="ECO:0007669"/>
    <property type="project" value="TreeGrafter"/>
</dbReference>
<dbReference type="InterPro" id="IPR006311">
    <property type="entry name" value="TAT_signal"/>
</dbReference>
<feature type="active site" description="Nucleophile" evidence="9">
    <location>
        <position position="196"/>
    </location>
</feature>
<dbReference type="PANTHER" id="PTHR30582:SF24">
    <property type="entry name" value="L,D-TRANSPEPTIDASE ERFK_SRFK-RELATED"/>
    <property type="match status" value="1"/>
</dbReference>
<feature type="signal peptide" evidence="10">
    <location>
        <begin position="1"/>
        <end position="26"/>
    </location>
</feature>
<comment type="pathway">
    <text evidence="1 9">Cell wall biogenesis; peptidoglycan biosynthesis.</text>
</comment>
<keyword evidence="6 9" id="KW-0133">Cell shape</keyword>
<evidence type="ECO:0000256" key="8">
    <source>
        <dbReference type="ARBA" id="ARBA00023316"/>
    </source>
</evidence>
<feature type="domain" description="L,D-TPase catalytic" evidence="11">
    <location>
        <begin position="84"/>
        <end position="220"/>
    </location>
</feature>
<keyword evidence="8 9" id="KW-0961">Cell wall biogenesis/degradation</keyword>
<dbReference type="InterPro" id="IPR038063">
    <property type="entry name" value="Transpep_catalytic_dom"/>
</dbReference>
<evidence type="ECO:0000256" key="4">
    <source>
        <dbReference type="ARBA" id="ARBA00022679"/>
    </source>
</evidence>
<organism evidence="12 13">
    <name type="scientific">Acuticoccus mangrovi</name>
    <dbReference type="NCBI Taxonomy" id="2796142"/>
    <lineage>
        <taxon>Bacteria</taxon>
        <taxon>Pseudomonadati</taxon>
        <taxon>Pseudomonadota</taxon>
        <taxon>Alphaproteobacteria</taxon>
        <taxon>Hyphomicrobiales</taxon>
        <taxon>Amorphaceae</taxon>
        <taxon>Acuticoccus</taxon>
    </lineage>
</organism>
<dbReference type="RefSeq" id="WP_198881626.1">
    <property type="nucleotide sequence ID" value="NZ_JAEKJA010000006.1"/>
</dbReference>
<sequence length="226" mass="24370">MTETNNSLSRRAFCVLGAAGATAALAGCVADGGSFQAATLGYRPVPQLGAPDKEAFTLPRVDMDSIPKEFHRQYVDHSGKYAPGTIVVDTANRHLYLIVDDSTAIRYGIGVGREGFSWGGQARVGRKSEWPTWTPPSNMIRREPDLKKYASGMPGGPSNPLGARALYLYKGNRDTLYRLHGTNNPRSIGQAMSSGCIRMLNTDVIDLYERVPVGSKVVVNHGAATV</sequence>
<keyword evidence="5" id="KW-0378">Hydrolase</keyword>
<dbReference type="Proteomes" id="UP000609531">
    <property type="component" value="Unassembled WGS sequence"/>
</dbReference>
<dbReference type="GO" id="GO:0071555">
    <property type="term" value="P:cell wall organization"/>
    <property type="evidence" value="ECO:0007669"/>
    <property type="project" value="UniProtKB-UniRule"/>
</dbReference>
<dbReference type="GO" id="GO:0018104">
    <property type="term" value="P:peptidoglycan-protein cross-linking"/>
    <property type="evidence" value="ECO:0007669"/>
    <property type="project" value="TreeGrafter"/>
</dbReference>
<evidence type="ECO:0000256" key="9">
    <source>
        <dbReference type="PROSITE-ProRule" id="PRU01373"/>
    </source>
</evidence>
<keyword evidence="10" id="KW-0732">Signal</keyword>
<evidence type="ECO:0000256" key="10">
    <source>
        <dbReference type="SAM" id="SignalP"/>
    </source>
</evidence>
<dbReference type="GO" id="GO:0071972">
    <property type="term" value="F:peptidoglycan L,D-transpeptidase activity"/>
    <property type="evidence" value="ECO:0007669"/>
    <property type="project" value="TreeGrafter"/>
</dbReference>
<reference evidence="12" key="1">
    <citation type="submission" date="2020-12" db="EMBL/GenBank/DDBJ databases">
        <title>Bacterial taxonomy.</title>
        <authorList>
            <person name="Pan X."/>
        </authorList>
    </citation>
    <scope>NUCLEOTIDE SEQUENCE</scope>
    <source>
        <strain evidence="12">B2012</strain>
    </source>
</reference>
<dbReference type="FunFam" id="2.40.440.10:FF:000002">
    <property type="entry name" value="L,D-transpeptidase ErfK/SrfK"/>
    <property type="match status" value="1"/>
</dbReference>
<gene>
    <name evidence="12" type="ORF">JCR33_08510</name>
</gene>
<dbReference type="GO" id="GO:0008360">
    <property type="term" value="P:regulation of cell shape"/>
    <property type="evidence" value="ECO:0007669"/>
    <property type="project" value="UniProtKB-UniRule"/>
</dbReference>
<feature type="active site" description="Proton donor/acceptor" evidence="9">
    <location>
        <position position="180"/>
    </location>
</feature>
<dbReference type="InterPro" id="IPR005490">
    <property type="entry name" value="LD_TPept_cat_dom"/>
</dbReference>
<evidence type="ECO:0000256" key="5">
    <source>
        <dbReference type="ARBA" id="ARBA00022801"/>
    </source>
</evidence>
<dbReference type="AlphaFoldDB" id="A0A934MFQ4"/>
<dbReference type="PROSITE" id="PS52029">
    <property type="entry name" value="LD_TPASE"/>
    <property type="match status" value="1"/>
</dbReference>
<evidence type="ECO:0000256" key="7">
    <source>
        <dbReference type="ARBA" id="ARBA00022984"/>
    </source>
</evidence>
<keyword evidence="7 9" id="KW-0573">Peptidoglycan synthesis</keyword>
<protein>
    <submittedName>
        <fullName evidence="12">L,D-transpeptidase</fullName>
    </submittedName>
</protein>
<comment type="similarity">
    <text evidence="2">Belongs to the YkuD family.</text>
</comment>
<dbReference type="PROSITE" id="PS51318">
    <property type="entry name" value="TAT"/>
    <property type="match status" value="1"/>
</dbReference>
<dbReference type="CDD" id="cd16913">
    <property type="entry name" value="YkuD_like"/>
    <property type="match status" value="1"/>
</dbReference>
<dbReference type="GO" id="GO:0016757">
    <property type="term" value="F:glycosyltransferase activity"/>
    <property type="evidence" value="ECO:0007669"/>
    <property type="project" value="UniProtKB-KW"/>
</dbReference>
<dbReference type="PANTHER" id="PTHR30582">
    <property type="entry name" value="L,D-TRANSPEPTIDASE"/>
    <property type="match status" value="1"/>
</dbReference>
<keyword evidence="13" id="KW-1185">Reference proteome</keyword>
<dbReference type="SUPFAM" id="SSF141523">
    <property type="entry name" value="L,D-transpeptidase catalytic domain-like"/>
    <property type="match status" value="1"/>
</dbReference>
<dbReference type="InterPro" id="IPR050979">
    <property type="entry name" value="LD-transpeptidase"/>
</dbReference>
<dbReference type="Gene3D" id="2.40.440.10">
    <property type="entry name" value="L,D-transpeptidase catalytic domain-like"/>
    <property type="match status" value="1"/>
</dbReference>
<accession>A0A934MFQ4</accession>